<comment type="caution">
    <text evidence="1">The sequence shown here is derived from an EMBL/GenBank/DDBJ whole genome shotgun (WGS) entry which is preliminary data.</text>
</comment>
<protein>
    <recommendedName>
        <fullName evidence="3">RGS domain-containing protein</fullName>
    </recommendedName>
</protein>
<dbReference type="AlphaFoldDB" id="A0AAV7JVI6"/>
<gene>
    <name evidence="1" type="ORF">LOD99_4297</name>
</gene>
<organism evidence="1 2">
    <name type="scientific">Oopsacas minuta</name>
    <dbReference type="NCBI Taxonomy" id="111878"/>
    <lineage>
        <taxon>Eukaryota</taxon>
        <taxon>Metazoa</taxon>
        <taxon>Porifera</taxon>
        <taxon>Hexactinellida</taxon>
        <taxon>Hexasterophora</taxon>
        <taxon>Lyssacinosida</taxon>
        <taxon>Leucopsacidae</taxon>
        <taxon>Oopsacas</taxon>
    </lineage>
</organism>
<reference evidence="1 2" key="1">
    <citation type="journal article" date="2023" name="BMC Biol.">
        <title>The compact genome of the sponge Oopsacas minuta (Hexactinellida) is lacking key metazoan core genes.</title>
        <authorList>
            <person name="Santini S."/>
            <person name="Schenkelaars Q."/>
            <person name="Jourda C."/>
            <person name="Duchesne M."/>
            <person name="Belahbib H."/>
            <person name="Rocher C."/>
            <person name="Selva M."/>
            <person name="Riesgo A."/>
            <person name="Vervoort M."/>
            <person name="Leys S.P."/>
            <person name="Kodjabachian L."/>
            <person name="Le Bivic A."/>
            <person name="Borchiellini C."/>
            <person name="Claverie J.M."/>
            <person name="Renard E."/>
        </authorList>
    </citation>
    <scope>NUCLEOTIDE SEQUENCE [LARGE SCALE GENOMIC DNA]</scope>
    <source>
        <strain evidence="1">SPO-2</strain>
    </source>
</reference>
<evidence type="ECO:0000313" key="2">
    <source>
        <dbReference type="Proteomes" id="UP001165289"/>
    </source>
</evidence>
<dbReference type="Proteomes" id="UP001165289">
    <property type="component" value="Unassembled WGS sequence"/>
</dbReference>
<accession>A0AAV7JVI6</accession>
<keyword evidence="2" id="KW-1185">Reference proteome</keyword>
<sequence length="240" mass="27733">MTASFVNENTSLLRSGSLVEADETFHKEIESDYASEIELMKHKLFCTQYNSDNDSVVSYEDENIVLITRPSEYTIVCDENDYYTQLTRRPVKKKTKQNTKHKFKSGGLESSSGSETDCDTFHKLTNEELAYYFQYINTADNPSCQHPKAFTYLLNHCLIDPNTFLIRQYYLETYEMGPDPSAMMSTTIQKKRKNDISFGVLTPPLAFQTVGIQNRTKYEKEFVNEYSNNKDLSNIPLTFL</sequence>
<evidence type="ECO:0008006" key="3">
    <source>
        <dbReference type="Google" id="ProtNLM"/>
    </source>
</evidence>
<dbReference type="EMBL" id="JAKMXF010000297">
    <property type="protein sequence ID" value="KAI6652911.1"/>
    <property type="molecule type" value="Genomic_DNA"/>
</dbReference>
<evidence type="ECO:0000313" key="1">
    <source>
        <dbReference type="EMBL" id="KAI6652911.1"/>
    </source>
</evidence>
<name>A0AAV7JVI6_9METZ</name>
<proteinExistence type="predicted"/>